<feature type="transmembrane region" description="Helical" evidence="7">
    <location>
        <begin position="264"/>
        <end position="286"/>
    </location>
</feature>
<dbReference type="InterPro" id="IPR051393">
    <property type="entry name" value="ABC_transporter_permease"/>
</dbReference>
<dbReference type="GO" id="GO:0055085">
    <property type="term" value="P:transmembrane transport"/>
    <property type="evidence" value="ECO:0007669"/>
    <property type="project" value="InterPro"/>
</dbReference>
<feature type="domain" description="ABC transmembrane type-1" evidence="8">
    <location>
        <begin position="72"/>
        <end position="285"/>
    </location>
</feature>
<dbReference type="SUPFAM" id="SSF161098">
    <property type="entry name" value="MetI-like"/>
    <property type="match status" value="1"/>
</dbReference>
<evidence type="ECO:0000256" key="3">
    <source>
        <dbReference type="ARBA" id="ARBA00022475"/>
    </source>
</evidence>
<dbReference type="RefSeq" id="WP_079418415.1">
    <property type="nucleotide sequence ID" value="NZ_MBTG01000039.1"/>
</dbReference>
<comment type="subcellular location">
    <subcellularLocation>
        <location evidence="1 7">Cell membrane</location>
        <topology evidence="1 7">Multi-pass membrane protein</topology>
    </subcellularLocation>
</comment>
<feature type="transmembrane region" description="Helical" evidence="7">
    <location>
        <begin position="158"/>
        <end position="181"/>
    </location>
</feature>
<sequence length="297" mass="33216">MRVFRLHWKKEFIFISFLLPALIGYSIFYMYPIINTFIYSFTDLSLYKPSMHFIGLQNYIRLFQDETVSTGIKNSIIYALAMTVLQNGLAIPLAVVLNRHLKTKNLLRLVFFAPAVLSPLVVGFLWSYIMSTTDYGLLNQLLQGVGLSKINWLGNPKLALYSVIITQVWQWTGYAMVIYLANLQGISKDYYEAAELDGAGGWVTFWKITLPLLAPSITFNTVMSMIGGLKVFDVVFAMTGGGPGHSTETIVITLMNKGISESQFGYGSAFAVVFSIIVIIVAALQIKVLKRWEDGVS</sequence>
<dbReference type="PANTHER" id="PTHR30193">
    <property type="entry name" value="ABC TRANSPORTER PERMEASE PROTEIN"/>
    <property type="match status" value="1"/>
</dbReference>
<feature type="transmembrane region" description="Helical" evidence="7">
    <location>
        <begin position="12"/>
        <end position="34"/>
    </location>
</feature>
<keyword evidence="3" id="KW-1003">Cell membrane</keyword>
<reference evidence="10" key="1">
    <citation type="submission" date="2016-07" db="EMBL/GenBank/DDBJ databases">
        <authorList>
            <person name="Florea S."/>
            <person name="Webb J.S."/>
            <person name="Jaromczyk J."/>
            <person name="Schardl C.L."/>
        </authorList>
    </citation>
    <scope>NUCLEOTIDE SEQUENCE [LARGE SCALE GENOMIC DNA]</scope>
    <source>
        <strain evidence="10">CY1</strain>
    </source>
</reference>
<evidence type="ECO:0000256" key="2">
    <source>
        <dbReference type="ARBA" id="ARBA00022448"/>
    </source>
</evidence>
<name>A0A1V4HC00_9BACL</name>
<comment type="similarity">
    <text evidence="7">Belongs to the binding-protein-dependent transport system permease family.</text>
</comment>
<evidence type="ECO:0000256" key="4">
    <source>
        <dbReference type="ARBA" id="ARBA00022692"/>
    </source>
</evidence>
<dbReference type="Gene3D" id="1.10.3720.10">
    <property type="entry name" value="MetI-like"/>
    <property type="match status" value="1"/>
</dbReference>
<dbReference type="InterPro" id="IPR000515">
    <property type="entry name" value="MetI-like"/>
</dbReference>
<dbReference type="GO" id="GO:0005886">
    <property type="term" value="C:plasma membrane"/>
    <property type="evidence" value="ECO:0007669"/>
    <property type="project" value="UniProtKB-SubCell"/>
</dbReference>
<dbReference type="OrthoDB" id="5174895at2"/>
<dbReference type="Pfam" id="PF00528">
    <property type="entry name" value="BPD_transp_1"/>
    <property type="match status" value="1"/>
</dbReference>
<feature type="transmembrane region" description="Helical" evidence="7">
    <location>
        <begin position="76"/>
        <end position="97"/>
    </location>
</feature>
<dbReference type="CDD" id="cd06261">
    <property type="entry name" value="TM_PBP2"/>
    <property type="match status" value="1"/>
</dbReference>
<keyword evidence="10" id="KW-1185">Reference proteome</keyword>
<dbReference type="EMBL" id="MBTG01000039">
    <property type="protein sequence ID" value="OPH49326.1"/>
    <property type="molecule type" value="Genomic_DNA"/>
</dbReference>
<dbReference type="STRING" id="1469647.BC351_37255"/>
<keyword evidence="6 7" id="KW-0472">Membrane</keyword>
<keyword evidence="5 7" id="KW-1133">Transmembrane helix</keyword>
<evidence type="ECO:0000313" key="10">
    <source>
        <dbReference type="Proteomes" id="UP000190626"/>
    </source>
</evidence>
<keyword evidence="2 7" id="KW-0813">Transport</keyword>
<gene>
    <name evidence="9" type="ORF">BC351_37255</name>
</gene>
<protein>
    <submittedName>
        <fullName evidence="9">Sugar ABC transporter permease</fullName>
    </submittedName>
</protein>
<accession>A0A1V4HC00</accession>
<keyword evidence="4 7" id="KW-0812">Transmembrane</keyword>
<proteinExistence type="inferred from homology"/>
<feature type="transmembrane region" description="Helical" evidence="7">
    <location>
        <begin position="109"/>
        <end position="129"/>
    </location>
</feature>
<dbReference type="Proteomes" id="UP000190626">
    <property type="component" value="Unassembled WGS sequence"/>
</dbReference>
<evidence type="ECO:0000256" key="1">
    <source>
        <dbReference type="ARBA" id="ARBA00004651"/>
    </source>
</evidence>
<comment type="caution">
    <text evidence="9">The sequence shown here is derived from an EMBL/GenBank/DDBJ whole genome shotgun (WGS) entry which is preliminary data.</text>
</comment>
<dbReference type="InterPro" id="IPR035906">
    <property type="entry name" value="MetI-like_sf"/>
</dbReference>
<evidence type="ECO:0000313" key="9">
    <source>
        <dbReference type="EMBL" id="OPH49326.1"/>
    </source>
</evidence>
<dbReference type="AlphaFoldDB" id="A0A1V4HC00"/>
<dbReference type="PROSITE" id="PS50928">
    <property type="entry name" value="ABC_TM1"/>
    <property type="match status" value="1"/>
</dbReference>
<evidence type="ECO:0000256" key="7">
    <source>
        <dbReference type="RuleBase" id="RU363032"/>
    </source>
</evidence>
<evidence type="ECO:0000256" key="6">
    <source>
        <dbReference type="ARBA" id="ARBA00023136"/>
    </source>
</evidence>
<dbReference type="PANTHER" id="PTHR30193:SF37">
    <property type="entry name" value="INNER MEMBRANE ABC TRANSPORTER PERMEASE PROTEIN YCJO"/>
    <property type="match status" value="1"/>
</dbReference>
<evidence type="ECO:0000256" key="5">
    <source>
        <dbReference type="ARBA" id="ARBA00022989"/>
    </source>
</evidence>
<evidence type="ECO:0000259" key="8">
    <source>
        <dbReference type="PROSITE" id="PS50928"/>
    </source>
</evidence>
<organism evidence="9 10">
    <name type="scientific">Paenibacillus ferrarius</name>
    <dbReference type="NCBI Taxonomy" id="1469647"/>
    <lineage>
        <taxon>Bacteria</taxon>
        <taxon>Bacillati</taxon>
        <taxon>Bacillota</taxon>
        <taxon>Bacilli</taxon>
        <taxon>Bacillales</taxon>
        <taxon>Paenibacillaceae</taxon>
        <taxon>Paenibacillus</taxon>
    </lineage>
</organism>